<reference evidence="2 3" key="1">
    <citation type="submission" date="2024-01" db="EMBL/GenBank/DDBJ databases">
        <title>The genomes of 5 underutilized Papilionoideae crops provide insights into root nodulation and disease resistanc.</title>
        <authorList>
            <person name="Jiang F."/>
        </authorList>
    </citation>
    <scope>NUCLEOTIDE SEQUENCE [LARGE SCALE GENOMIC DNA]</scope>
    <source>
        <strain evidence="2">LVBAO_FW01</strain>
        <tissue evidence="2">Leaves</tissue>
    </source>
</reference>
<protein>
    <submittedName>
        <fullName evidence="2">Uncharacterized protein</fullName>
    </submittedName>
</protein>
<feature type="transmembrane region" description="Helical" evidence="1">
    <location>
        <begin position="23"/>
        <end position="42"/>
    </location>
</feature>
<evidence type="ECO:0000256" key="1">
    <source>
        <dbReference type="SAM" id="Phobius"/>
    </source>
</evidence>
<accession>A0AAN9LCG5</accession>
<dbReference type="PANTHER" id="PTHR38925">
    <property type="entry name" value="PROTEIN, PUTATIVE-RELATED"/>
    <property type="match status" value="1"/>
</dbReference>
<comment type="caution">
    <text evidence="2">The sequence shown here is derived from an EMBL/GenBank/DDBJ whole genome shotgun (WGS) entry which is preliminary data.</text>
</comment>
<gene>
    <name evidence="2" type="ORF">VNO77_24957</name>
</gene>
<dbReference type="EMBL" id="JAYMYQ010000005">
    <property type="protein sequence ID" value="KAK7330758.1"/>
    <property type="molecule type" value="Genomic_DNA"/>
</dbReference>
<sequence length="111" mass="12573">MGLHMVALAKLHLQLTSHGLKPALFGVACPLVLKVLLGFRLFRNDALYKSRLFLFQLGHIAFNREAQISYLQRMERALRLIWRTLIPATASSSMDSQIGERTLHDLSMLAL</sequence>
<keyword evidence="3" id="KW-1185">Reference proteome</keyword>
<organism evidence="2 3">
    <name type="scientific">Canavalia gladiata</name>
    <name type="common">Sword bean</name>
    <name type="synonym">Dolichos gladiatus</name>
    <dbReference type="NCBI Taxonomy" id="3824"/>
    <lineage>
        <taxon>Eukaryota</taxon>
        <taxon>Viridiplantae</taxon>
        <taxon>Streptophyta</taxon>
        <taxon>Embryophyta</taxon>
        <taxon>Tracheophyta</taxon>
        <taxon>Spermatophyta</taxon>
        <taxon>Magnoliopsida</taxon>
        <taxon>eudicotyledons</taxon>
        <taxon>Gunneridae</taxon>
        <taxon>Pentapetalae</taxon>
        <taxon>rosids</taxon>
        <taxon>fabids</taxon>
        <taxon>Fabales</taxon>
        <taxon>Fabaceae</taxon>
        <taxon>Papilionoideae</taxon>
        <taxon>50 kb inversion clade</taxon>
        <taxon>NPAAA clade</taxon>
        <taxon>indigoferoid/millettioid clade</taxon>
        <taxon>Phaseoleae</taxon>
        <taxon>Canavalia</taxon>
    </lineage>
</organism>
<evidence type="ECO:0000313" key="2">
    <source>
        <dbReference type="EMBL" id="KAK7330758.1"/>
    </source>
</evidence>
<proteinExistence type="predicted"/>
<dbReference type="Proteomes" id="UP001367508">
    <property type="component" value="Unassembled WGS sequence"/>
</dbReference>
<keyword evidence="1" id="KW-1133">Transmembrane helix</keyword>
<keyword evidence="1" id="KW-0812">Transmembrane</keyword>
<dbReference type="PANTHER" id="PTHR38925:SF1">
    <property type="entry name" value="PROTEIN, PUTATIVE-RELATED"/>
    <property type="match status" value="1"/>
</dbReference>
<name>A0AAN9LCG5_CANGL</name>
<keyword evidence="1" id="KW-0472">Membrane</keyword>
<evidence type="ECO:0000313" key="3">
    <source>
        <dbReference type="Proteomes" id="UP001367508"/>
    </source>
</evidence>
<dbReference type="AlphaFoldDB" id="A0AAN9LCG5"/>